<keyword evidence="1" id="KW-0479">Metal-binding</keyword>
<dbReference type="Proteomes" id="UP000481583">
    <property type="component" value="Unassembled WGS sequence"/>
</dbReference>
<dbReference type="PANTHER" id="PTHR45953">
    <property type="entry name" value="IDURONATE 2-SULFATASE"/>
    <property type="match status" value="1"/>
</dbReference>
<dbReference type="GO" id="GO:0016740">
    <property type="term" value="F:transferase activity"/>
    <property type="evidence" value="ECO:0007669"/>
    <property type="project" value="UniProtKB-KW"/>
</dbReference>
<evidence type="ECO:0000256" key="1">
    <source>
        <dbReference type="ARBA" id="ARBA00022723"/>
    </source>
</evidence>
<accession>A0A6G4TRW2</accession>
<evidence type="ECO:0000313" key="4">
    <source>
        <dbReference type="EMBL" id="NGN62749.1"/>
    </source>
</evidence>
<dbReference type="InterPro" id="IPR017850">
    <property type="entry name" value="Alkaline_phosphatase_core_sf"/>
</dbReference>
<dbReference type="GO" id="GO:0046872">
    <property type="term" value="F:metal ion binding"/>
    <property type="evidence" value="ECO:0007669"/>
    <property type="project" value="UniProtKB-KW"/>
</dbReference>
<dbReference type="GO" id="GO:0008484">
    <property type="term" value="F:sulfuric ester hydrolase activity"/>
    <property type="evidence" value="ECO:0007669"/>
    <property type="project" value="TreeGrafter"/>
</dbReference>
<keyword evidence="2 4" id="KW-0378">Hydrolase</keyword>
<keyword evidence="4" id="KW-0808">Transferase</keyword>
<dbReference type="Pfam" id="PF00884">
    <property type="entry name" value="Sulfatase"/>
    <property type="match status" value="1"/>
</dbReference>
<evidence type="ECO:0000313" key="5">
    <source>
        <dbReference type="Proteomes" id="UP000481583"/>
    </source>
</evidence>
<organism evidence="4 5">
    <name type="scientific">Streptomyces coryli</name>
    <dbReference type="NCBI Taxonomy" id="1128680"/>
    <lineage>
        <taxon>Bacteria</taxon>
        <taxon>Bacillati</taxon>
        <taxon>Actinomycetota</taxon>
        <taxon>Actinomycetes</taxon>
        <taxon>Kitasatosporales</taxon>
        <taxon>Streptomycetaceae</taxon>
        <taxon>Streptomyces</taxon>
    </lineage>
</organism>
<dbReference type="GO" id="GO:0005737">
    <property type="term" value="C:cytoplasm"/>
    <property type="evidence" value="ECO:0007669"/>
    <property type="project" value="TreeGrafter"/>
</dbReference>
<dbReference type="InterPro" id="IPR000917">
    <property type="entry name" value="Sulfatase_N"/>
</dbReference>
<dbReference type="EMBL" id="JAAKZV010000004">
    <property type="protein sequence ID" value="NGN62749.1"/>
    <property type="molecule type" value="Genomic_DNA"/>
</dbReference>
<sequence length="472" mass="52735">MPGKRPAVLLITADQLRRDALGCYGGRAVATPHLDRLAGEGTVFDRAYTASPWCLPSRSSLLTGRYPRNHRAYSNFREEAWLSPDLPNLYRGFGEAGYEVGHVGKCHFAPVPYDSTRPDATLPYDDFHEHYRKLGIDHLALQDDKQVSVWFRDDYARELEAAGHLAAYREAVWNREARKVFTFPGPAEWHPDSWVGRKAVEWIAEADDTDDRPLFGWISFSGPHFPFDPPAEYLERVDEAELGEPRIDPEEWTDPSRLHYRSFHGPSGGRVEGGGDRHNEPEYWRRLRKHYAANVALIDDQLGRILAAAEQRFGDDLVVIFTCDHGEMLGNHGFWGKNRCYYDDVLRVPLIVRRPGGAGAGERSDRLTSLVDVYPTLLGAAELPPDADCDGRPMDDTGHPHVFAEGEGFSTVTDGRHKLAIAHAEGVTYTELHDTASDPGEVHNLAGLPEAAAVQRDLQAATLDALLRTTLP</sequence>
<comment type="caution">
    <text evidence="4">The sequence shown here is derived from an EMBL/GenBank/DDBJ whole genome shotgun (WGS) entry which is preliminary data.</text>
</comment>
<reference evidence="4 5" key="1">
    <citation type="submission" date="2020-02" db="EMBL/GenBank/DDBJ databases">
        <title>Whole-genome analyses of novel actinobacteria.</title>
        <authorList>
            <person name="Sahin N."/>
        </authorList>
    </citation>
    <scope>NUCLEOTIDE SEQUENCE [LARGE SCALE GENOMIC DNA]</scope>
    <source>
        <strain evidence="4 5">A7024</strain>
    </source>
</reference>
<evidence type="ECO:0000256" key="2">
    <source>
        <dbReference type="ARBA" id="ARBA00022801"/>
    </source>
</evidence>
<name>A0A6G4TRW2_9ACTN</name>
<gene>
    <name evidence="4" type="ORF">G5C51_02380</name>
</gene>
<dbReference type="RefSeq" id="WP_165230697.1">
    <property type="nucleotide sequence ID" value="NZ_JAAKZV010000004.1"/>
</dbReference>
<protein>
    <submittedName>
        <fullName evidence="4">Sulfatase-like hydrolase/transferase</fullName>
    </submittedName>
</protein>
<dbReference type="AlphaFoldDB" id="A0A6G4TRW2"/>
<feature type="domain" description="Sulfatase N-terminal" evidence="3">
    <location>
        <begin position="6"/>
        <end position="381"/>
    </location>
</feature>
<proteinExistence type="predicted"/>
<dbReference type="SUPFAM" id="SSF53649">
    <property type="entry name" value="Alkaline phosphatase-like"/>
    <property type="match status" value="1"/>
</dbReference>
<dbReference type="Gene3D" id="3.40.720.10">
    <property type="entry name" value="Alkaline Phosphatase, subunit A"/>
    <property type="match status" value="1"/>
</dbReference>
<dbReference type="PANTHER" id="PTHR45953:SF1">
    <property type="entry name" value="IDURONATE 2-SULFATASE"/>
    <property type="match status" value="1"/>
</dbReference>
<keyword evidence="5" id="KW-1185">Reference proteome</keyword>
<evidence type="ECO:0000259" key="3">
    <source>
        <dbReference type="Pfam" id="PF00884"/>
    </source>
</evidence>